<dbReference type="Proteomes" id="UP001139450">
    <property type="component" value="Unassembled WGS sequence"/>
</dbReference>
<feature type="domain" description="ASPIC/UnbV" evidence="2">
    <location>
        <begin position="529"/>
        <end position="593"/>
    </location>
</feature>
<proteinExistence type="predicted"/>
<dbReference type="SUPFAM" id="SSF69318">
    <property type="entry name" value="Integrin alpha N-terminal domain"/>
    <property type="match status" value="2"/>
</dbReference>
<gene>
    <name evidence="3" type="ORF">MUY27_03355</name>
</gene>
<organism evidence="3 4">
    <name type="scientific">Mucilaginibacter straminoryzae</name>
    <dbReference type="NCBI Taxonomy" id="2932774"/>
    <lineage>
        <taxon>Bacteria</taxon>
        <taxon>Pseudomonadati</taxon>
        <taxon>Bacteroidota</taxon>
        <taxon>Sphingobacteriia</taxon>
        <taxon>Sphingobacteriales</taxon>
        <taxon>Sphingobacteriaceae</taxon>
        <taxon>Mucilaginibacter</taxon>
    </lineage>
</organism>
<dbReference type="InterPro" id="IPR013517">
    <property type="entry name" value="FG-GAP"/>
</dbReference>
<dbReference type="Pfam" id="PF07593">
    <property type="entry name" value="UnbV_ASPIC"/>
    <property type="match status" value="1"/>
</dbReference>
<dbReference type="EMBL" id="JALJEJ010000001">
    <property type="protein sequence ID" value="MCJ8208729.1"/>
    <property type="molecule type" value="Genomic_DNA"/>
</dbReference>
<dbReference type="PANTHER" id="PTHR16026:SF0">
    <property type="entry name" value="CARTILAGE ACIDIC PROTEIN 1"/>
    <property type="match status" value="1"/>
</dbReference>
<accession>A0A9X1X4X8</accession>
<dbReference type="RefSeq" id="WP_245128557.1">
    <property type="nucleotide sequence ID" value="NZ_JALJEJ010000001.1"/>
</dbReference>
<dbReference type="Pfam" id="PF13517">
    <property type="entry name" value="FG-GAP_3"/>
    <property type="match status" value="5"/>
</dbReference>
<name>A0A9X1X4X8_9SPHI</name>
<keyword evidence="1" id="KW-0732">Signal</keyword>
<evidence type="ECO:0000259" key="2">
    <source>
        <dbReference type="Pfam" id="PF07593"/>
    </source>
</evidence>
<dbReference type="AlphaFoldDB" id="A0A9X1X4X8"/>
<comment type="caution">
    <text evidence="3">The sequence shown here is derived from an EMBL/GenBank/DDBJ whole genome shotgun (WGS) entry which is preliminary data.</text>
</comment>
<dbReference type="InterPro" id="IPR028994">
    <property type="entry name" value="Integrin_alpha_N"/>
</dbReference>
<dbReference type="InterPro" id="IPR011519">
    <property type="entry name" value="UnbV_ASPIC"/>
</dbReference>
<dbReference type="Gene3D" id="2.130.10.130">
    <property type="entry name" value="Integrin alpha, N-terminal"/>
    <property type="match status" value="4"/>
</dbReference>
<evidence type="ECO:0000313" key="4">
    <source>
        <dbReference type="Proteomes" id="UP001139450"/>
    </source>
</evidence>
<dbReference type="PANTHER" id="PTHR16026">
    <property type="entry name" value="CARTILAGE ACIDIC PROTEIN 1"/>
    <property type="match status" value="1"/>
</dbReference>
<keyword evidence="4" id="KW-1185">Reference proteome</keyword>
<protein>
    <submittedName>
        <fullName evidence="3">VCBS repeat-containing protein</fullName>
    </submittedName>
</protein>
<reference evidence="3" key="1">
    <citation type="submission" date="2022-04" db="EMBL/GenBank/DDBJ databases">
        <title>Mucilaginibacter sp. RS28 isolated from freshwater.</title>
        <authorList>
            <person name="Ko S.-R."/>
        </authorList>
    </citation>
    <scope>NUCLEOTIDE SEQUENCE</scope>
    <source>
        <strain evidence="3">RS28</strain>
    </source>
</reference>
<dbReference type="InterPro" id="IPR027039">
    <property type="entry name" value="Crtac1"/>
</dbReference>
<sequence length="1103" mass="123221">MKTDTRFTGYSILALVMLSLFNSCKHTESVPRVFTRLDASATNVTFANKLNESDSLNIMDYLYFYNGAGVATADFNKDGKEDLYFVSNQGSNKLYLNQGNMKFEDVTTKAGVAGTGNWKTGVTIVDINNDGYPDIYLSVVTGYKNFKGANQLYINNGDMTFTESAAKYGIDFKGLSTQAAFFDYDKDGDLDMFILTHSVHSNDSYGDSTARFKYNYAAGDHLLRNDNGHFTEVTQQSGIYASAIGYGLGISVSDLNNDGWDDIYVSNDFFEQDYYYINQHDGTFKEQLKGAFGHTSLFSMGNSVADVNKDGMLDVLTTDMLPGDMKPLKSSINDEALDIYNQEVRSGFYYQYSKNCLQLNVGNGKKFIDIGLYAGVAATDWTWSPLAQDFDMDGYKDLFFSNGIKKRLTDLDYLKYLGDPAVVRQGTNRVFDQDKINHMPDGRVHNYLYKGGDQLKFTDISAGNDMTAPVSGSGAVSVDLDNDGDLDIVTNNTNEQAIIYKNTTAENDGQHRLKHIVYTAKFTAKNLNGIGTKLYLKTNRTVDHQEFQTSTAFQSNQADRLTFTFAAKEQPQQLLVVWPDNSYQVISNFSLNKINELKYNPAQAQKAADIYTVINSFISGKAGFTSEQVNVIQLAQLKVNETPDFNYAYLLPHTYLPHTPAVAAADINGDGNDDLYIGGEAGDDKYLLIADGKGSYQKVTVAAFAAAKEWGDADAKWCDVNHDGKPDLIVQSVNHPFMSKDQLVQPRLYINQGGFKFTASPLPKINTPTGAITVLDINNDKLPEILLTGSVPFRDYTAKRPSVLLLNKGNGNFVPAPEADYQELRNTPYIKQICVKDIDGDGREDLAVAAEWQPLMIFLNKQNRLVRQSIGALNKKGWWQSVEVGDLDGDGKMDLLAGNWGINNKYEVDNDKPLYAYNQDLDKDEKPDLILSYNHQGQYYPFRPKNDLEQELPYIKKEWLSYQKMSDKTTEEVFKDKLDTEHRLEANTFKTVFISDVLNKAKITELPYLYQQAPVKNMRITAKGQLLMSGNFWGVIPYEGKYDALGLVVAGYNGQQRTFSQPQYLINSAINFEELADLQPVNNGTKKGCIAVTYSGKVVLITP</sequence>
<evidence type="ECO:0000313" key="3">
    <source>
        <dbReference type="EMBL" id="MCJ8208729.1"/>
    </source>
</evidence>
<evidence type="ECO:0000256" key="1">
    <source>
        <dbReference type="ARBA" id="ARBA00022729"/>
    </source>
</evidence>